<dbReference type="PROSITE" id="PS51755">
    <property type="entry name" value="OMPR_PHOB"/>
    <property type="match status" value="1"/>
</dbReference>
<dbReference type="PROSITE" id="PS50110">
    <property type="entry name" value="RESPONSE_REGULATORY"/>
    <property type="match status" value="1"/>
</dbReference>
<dbReference type="Pfam" id="PF00072">
    <property type="entry name" value="Response_reg"/>
    <property type="match status" value="1"/>
</dbReference>
<evidence type="ECO:0000256" key="5">
    <source>
        <dbReference type="ARBA" id="ARBA00023163"/>
    </source>
</evidence>
<dbReference type="RefSeq" id="WP_048899005.1">
    <property type="nucleotide sequence ID" value="NZ_AP024853.1"/>
</dbReference>
<feature type="domain" description="OmpR/PhoB-type" evidence="9">
    <location>
        <begin position="126"/>
        <end position="224"/>
    </location>
</feature>
<dbReference type="InterPro" id="IPR001789">
    <property type="entry name" value="Sig_transdc_resp-reg_receiver"/>
</dbReference>
<comment type="caution">
    <text evidence="10">The sequence shown here is derived from an EMBL/GenBank/DDBJ whole genome shotgun (WGS) entry which is preliminary data.</text>
</comment>
<dbReference type="SUPFAM" id="SSF52172">
    <property type="entry name" value="CheY-like"/>
    <property type="match status" value="1"/>
</dbReference>
<organism evidence="10 11">
    <name type="scientific">Photobacterium swingsii</name>
    <dbReference type="NCBI Taxonomy" id="680026"/>
    <lineage>
        <taxon>Bacteria</taxon>
        <taxon>Pseudomonadati</taxon>
        <taxon>Pseudomonadota</taxon>
        <taxon>Gammaproteobacteria</taxon>
        <taxon>Vibrionales</taxon>
        <taxon>Vibrionaceae</taxon>
        <taxon>Photobacterium</taxon>
    </lineage>
</organism>
<dbReference type="InterPro" id="IPR016032">
    <property type="entry name" value="Sig_transdc_resp-reg_C-effctor"/>
</dbReference>
<keyword evidence="2" id="KW-0902">Two-component regulatory system</keyword>
<gene>
    <name evidence="10" type="ORF">C9I94_10270</name>
</gene>
<dbReference type="InterPro" id="IPR001867">
    <property type="entry name" value="OmpR/PhoB-type_DNA-bd"/>
</dbReference>
<keyword evidence="3" id="KW-0805">Transcription regulation</keyword>
<evidence type="ECO:0000256" key="7">
    <source>
        <dbReference type="PROSITE-ProRule" id="PRU01091"/>
    </source>
</evidence>
<feature type="DNA-binding region" description="OmpR/PhoB-type" evidence="7">
    <location>
        <begin position="126"/>
        <end position="224"/>
    </location>
</feature>
<dbReference type="GO" id="GO:0005829">
    <property type="term" value="C:cytosol"/>
    <property type="evidence" value="ECO:0007669"/>
    <property type="project" value="TreeGrafter"/>
</dbReference>
<dbReference type="AlphaFoldDB" id="A0A0J8VAU4"/>
<dbReference type="EMBL" id="PYLZ01000005">
    <property type="protein sequence ID" value="PSW24419.1"/>
    <property type="molecule type" value="Genomic_DNA"/>
</dbReference>
<dbReference type="Gene3D" id="6.10.250.690">
    <property type="match status" value="1"/>
</dbReference>
<dbReference type="InterPro" id="IPR036388">
    <property type="entry name" value="WH-like_DNA-bd_sf"/>
</dbReference>
<evidence type="ECO:0000256" key="4">
    <source>
        <dbReference type="ARBA" id="ARBA00023125"/>
    </source>
</evidence>
<dbReference type="SUPFAM" id="SSF46894">
    <property type="entry name" value="C-terminal effector domain of the bipartite response regulators"/>
    <property type="match status" value="1"/>
</dbReference>
<keyword evidence="5" id="KW-0804">Transcription</keyword>
<dbReference type="Pfam" id="PF00486">
    <property type="entry name" value="Trans_reg_C"/>
    <property type="match status" value="1"/>
</dbReference>
<dbReference type="CDD" id="cd19935">
    <property type="entry name" value="REC_OmpR_CusR-like"/>
    <property type="match status" value="1"/>
</dbReference>
<feature type="modified residue" description="4-aspartylphosphate" evidence="6">
    <location>
        <position position="51"/>
    </location>
</feature>
<dbReference type="FunFam" id="1.10.10.10:FF:000005">
    <property type="entry name" value="Two-component system response regulator"/>
    <property type="match status" value="1"/>
</dbReference>
<dbReference type="PANTHER" id="PTHR48111">
    <property type="entry name" value="REGULATOR OF RPOS"/>
    <property type="match status" value="1"/>
</dbReference>
<dbReference type="InterPro" id="IPR039420">
    <property type="entry name" value="WalR-like"/>
</dbReference>
<evidence type="ECO:0000313" key="10">
    <source>
        <dbReference type="EMBL" id="PSW24419.1"/>
    </source>
</evidence>
<dbReference type="Gene3D" id="3.40.50.2300">
    <property type="match status" value="1"/>
</dbReference>
<dbReference type="GO" id="GO:0006355">
    <property type="term" value="P:regulation of DNA-templated transcription"/>
    <property type="evidence" value="ECO:0007669"/>
    <property type="project" value="InterPro"/>
</dbReference>
<dbReference type="NCBIfam" id="TIGR01387">
    <property type="entry name" value="cztR_silR_copR"/>
    <property type="match status" value="1"/>
</dbReference>
<reference evidence="10 11" key="1">
    <citation type="submission" date="2018-01" db="EMBL/GenBank/DDBJ databases">
        <title>Whole genome sequencing of Histamine producing bacteria.</title>
        <authorList>
            <person name="Butler K."/>
        </authorList>
    </citation>
    <scope>NUCLEOTIDE SEQUENCE [LARGE SCALE GENOMIC DNA]</scope>
    <source>
        <strain evidence="10 11">DSM 24669</strain>
    </source>
</reference>
<name>A0A0J8VAU4_9GAMM</name>
<evidence type="ECO:0000313" key="11">
    <source>
        <dbReference type="Proteomes" id="UP000240481"/>
    </source>
</evidence>
<evidence type="ECO:0000256" key="3">
    <source>
        <dbReference type="ARBA" id="ARBA00023015"/>
    </source>
</evidence>
<dbReference type="GO" id="GO:0000976">
    <property type="term" value="F:transcription cis-regulatory region binding"/>
    <property type="evidence" value="ECO:0007669"/>
    <property type="project" value="TreeGrafter"/>
</dbReference>
<protein>
    <submittedName>
        <fullName evidence="10">DNA-binding response regulator</fullName>
    </submittedName>
</protein>
<sequence length="227" mass="25278">MKILIVEDEPKTGGYLKKGFTESGYVVDLSQDGVDGLYQATSNHYDLIILDIMIPKLNGWQILQTLRGSQLDTPIIMLSAKDQVDDKVKGLELGANDYVVKPFAFVELLARVKNALRHQTGHAKTATSLSIADLSLDLLKRTVRRGGDTIALTAKEFSLLELFLNKKGEVLSRTLIASTIWDMNFDSDTNVIDVAVKRLRAKIDKPYSIKLIHTVRGMGYKLEELSV</sequence>
<keyword evidence="4 7" id="KW-0238">DNA-binding</keyword>
<evidence type="ECO:0000256" key="6">
    <source>
        <dbReference type="PROSITE-ProRule" id="PRU00169"/>
    </source>
</evidence>
<evidence type="ECO:0000259" key="8">
    <source>
        <dbReference type="PROSITE" id="PS50110"/>
    </source>
</evidence>
<dbReference type="FunFam" id="3.40.50.2300:FF:000001">
    <property type="entry name" value="DNA-binding response regulator PhoB"/>
    <property type="match status" value="1"/>
</dbReference>
<dbReference type="OrthoDB" id="4127888at2"/>
<dbReference type="SMART" id="SM00448">
    <property type="entry name" value="REC"/>
    <property type="match status" value="1"/>
</dbReference>
<evidence type="ECO:0000256" key="2">
    <source>
        <dbReference type="ARBA" id="ARBA00023012"/>
    </source>
</evidence>
<dbReference type="GO" id="GO:0000156">
    <property type="term" value="F:phosphorelay response regulator activity"/>
    <property type="evidence" value="ECO:0007669"/>
    <property type="project" value="TreeGrafter"/>
</dbReference>
<keyword evidence="1 6" id="KW-0597">Phosphoprotein</keyword>
<dbReference type="InterPro" id="IPR006291">
    <property type="entry name" value="CusR-like"/>
</dbReference>
<proteinExistence type="predicted"/>
<dbReference type="PANTHER" id="PTHR48111:SF41">
    <property type="entry name" value="TRANSCRIPTIONAL REGULATORY PROTEIN CUSR-RELATED"/>
    <property type="match status" value="1"/>
</dbReference>
<keyword evidence="11" id="KW-1185">Reference proteome</keyword>
<accession>A0A0J8VAU4</accession>
<dbReference type="GO" id="GO:0032993">
    <property type="term" value="C:protein-DNA complex"/>
    <property type="evidence" value="ECO:0007669"/>
    <property type="project" value="TreeGrafter"/>
</dbReference>
<dbReference type="Proteomes" id="UP000240481">
    <property type="component" value="Unassembled WGS sequence"/>
</dbReference>
<feature type="domain" description="Response regulatory" evidence="8">
    <location>
        <begin position="2"/>
        <end position="116"/>
    </location>
</feature>
<dbReference type="Gene3D" id="1.10.10.10">
    <property type="entry name" value="Winged helix-like DNA-binding domain superfamily/Winged helix DNA-binding domain"/>
    <property type="match status" value="1"/>
</dbReference>
<evidence type="ECO:0000256" key="1">
    <source>
        <dbReference type="ARBA" id="ARBA00022553"/>
    </source>
</evidence>
<evidence type="ECO:0000259" key="9">
    <source>
        <dbReference type="PROSITE" id="PS51755"/>
    </source>
</evidence>
<dbReference type="InterPro" id="IPR011006">
    <property type="entry name" value="CheY-like_superfamily"/>
</dbReference>
<dbReference type="STRING" id="680026.AB733_12115"/>
<dbReference type="SMART" id="SM00862">
    <property type="entry name" value="Trans_reg_C"/>
    <property type="match status" value="1"/>
</dbReference>
<dbReference type="CDD" id="cd00383">
    <property type="entry name" value="trans_reg_C"/>
    <property type="match status" value="1"/>
</dbReference>